<dbReference type="SUPFAM" id="SSF52540">
    <property type="entry name" value="P-loop containing nucleoside triphosphate hydrolases"/>
    <property type="match status" value="1"/>
</dbReference>
<keyword evidence="8" id="KW-0067">ATP-binding</keyword>
<dbReference type="GO" id="GO:0031054">
    <property type="term" value="P:pre-miRNA processing"/>
    <property type="evidence" value="ECO:0007669"/>
    <property type="project" value="InterPro"/>
</dbReference>
<gene>
    <name evidence="19" type="ORF">X801_02912</name>
</gene>
<evidence type="ECO:0000256" key="5">
    <source>
        <dbReference type="ARBA" id="ARBA00022741"/>
    </source>
</evidence>
<feature type="compositionally biased region" description="Polar residues" evidence="14">
    <location>
        <begin position="652"/>
        <end position="671"/>
    </location>
</feature>
<keyword evidence="11" id="KW-0943">RNA-mediated gene silencing</keyword>
<dbReference type="GO" id="GO:0005524">
    <property type="term" value="F:ATP binding"/>
    <property type="evidence" value="ECO:0007669"/>
    <property type="project" value="UniProtKB-KW"/>
</dbReference>
<dbReference type="InterPro" id="IPR014720">
    <property type="entry name" value="dsRBD_dom"/>
</dbReference>
<evidence type="ECO:0000256" key="10">
    <source>
        <dbReference type="ARBA" id="ARBA00022884"/>
    </source>
</evidence>
<dbReference type="InterPro" id="IPR005034">
    <property type="entry name" value="Dicer_dimerisation"/>
</dbReference>
<evidence type="ECO:0000259" key="15">
    <source>
        <dbReference type="PROSITE" id="PS50137"/>
    </source>
</evidence>
<evidence type="ECO:0000256" key="12">
    <source>
        <dbReference type="ARBA" id="ARBA00023211"/>
    </source>
</evidence>
<evidence type="ECO:0000256" key="11">
    <source>
        <dbReference type="ARBA" id="ARBA00023158"/>
    </source>
</evidence>
<comment type="cofactor">
    <cofactor evidence="1">
        <name>Mn(2+)</name>
        <dbReference type="ChEBI" id="CHEBI:29035"/>
    </cofactor>
</comment>
<feature type="region of interest" description="Disordered" evidence="14">
    <location>
        <begin position="1223"/>
        <end position="1250"/>
    </location>
</feature>
<feature type="compositionally biased region" description="Basic residues" evidence="14">
    <location>
        <begin position="538"/>
        <end position="555"/>
    </location>
</feature>
<dbReference type="Pfam" id="PF03368">
    <property type="entry name" value="Dicer_dimer"/>
    <property type="match status" value="1"/>
</dbReference>
<dbReference type="GO" id="GO:0004525">
    <property type="term" value="F:ribonuclease III activity"/>
    <property type="evidence" value="ECO:0007669"/>
    <property type="project" value="InterPro"/>
</dbReference>
<organism evidence="19 20">
    <name type="scientific">Opisthorchis viverrini</name>
    <name type="common">Southeast Asian liver fluke</name>
    <dbReference type="NCBI Taxonomy" id="6198"/>
    <lineage>
        <taxon>Eukaryota</taxon>
        <taxon>Metazoa</taxon>
        <taxon>Spiralia</taxon>
        <taxon>Lophotrochozoa</taxon>
        <taxon>Platyhelminthes</taxon>
        <taxon>Trematoda</taxon>
        <taxon>Digenea</taxon>
        <taxon>Opisthorchiida</taxon>
        <taxon>Opisthorchiata</taxon>
        <taxon>Opisthorchiidae</taxon>
        <taxon>Opisthorchis</taxon>
    </lineage>
</organism>
<dbReference type="Pfam" id="PF00636">
    <property type="entry name" value="Ribonuclease_3"/>
    <property type="match status" value="1"/>
</dbReference>
<evidence type="ECO:0000256" key="2">
    <source>
        <dbReference type="ARBA" id="ARBA00001946"/>
    </source>
</evidence>
<dbReference type="GO" id="GO:0004530">
    <property type="term" value="F:deoxyribonuclease I activity"/>
    <property type="evidence" value="ECO:0007669"/>
    <property type="project" value="TreeGrafter"/>
</dbReference>
<feature type="region of interest" description="Disordered" evidence="14">
    <location>
        <begin position="956"/>
        <end position="979"/>
    </location>
</feature>
<reference evidence="19 20" key="1">
    <citation type="submission" date="2015-03" db="EMBL/GenBank/DDBJ databases">
        <title>Draft genome of the nematode, Opisthorchis viverrini.</title>
        <authorList>
            <person name="Mitreva M."/>
        </authorList>
    </citation>
    <scope>NUCLEOTIDE SEQUENCE [LARGE SCALE GENOMIC DNA]</scope>
    <source>
        <strain evidence="19">Khon Kaen</strain>
    </source>
</reference>
<dbReference type="InterPro" id="IPR048512">
    <property type="entry name" value="Dicer_platform"/>
</dbReference>
<feature type="compositionally biased region" description="Basic residues" evidence="14">
    <location>
        <begin position="1581"/>
        <end position="1594"/>
    </location>
</feature>
<evidence type="ECO:0000313" key="20">
    <source>
        <dbReference type="Proteomes" id="UP000243686"/>
    </source>
</evidence>
<name>A0A1S8X397_OPIVI</name>
<dbReference type="FunFam" id="2.170.260.10:FF:000002">
    <property type="entry name" value="Putative Endoribonuclease Dicer"/>
    <property type="match status" value="1"/>
</dbReference>
<evidence type="ECO:0000256" key="8">
    <source>
        <dbReference type="ARBA" id="ARBA00022840"/>
    </source>
</evidence>
<feature type="domain" description="DRBM" evidence="15">
    <location>
        <begin position="2173"/>
        <end position="2195"/>
    </location>
</feature>
<dbReference type="InterPro" id="IPR038248">
    <property type="entry name" value="Dicer_dimer_sf"/>
</dbReference>
<feature type="compositionally biased region" description="Polar residues" evidence="14">
    <location>
        <begin position="1223"/>
        <end position="1234"/>
    </location>
</feature>
<proteinExistence type="predicted"/>
<dbReference type="InterPro" id="IPR027417">
    <property type="entry name" value="P-loop_NTPase"/>
</dbReference>
<evidence type="ECO:0000313" key="19">
    <source>
        <dbReference type="EMBL" id="OON21194.1"/>
    </source>
</evidence>
<dbReference type="GO" id="GO:0006309">
    <property type="term" value="P:apoptotic DNA fragmentation"/>
    <property type="evidence" value="ECO:0007669"/>
    <property type="project" value="TreeGrafter"/>
</dbReference>
<dbReference type="InterPro" id="IPR048513">
    <property type="entry name" value="Dicer_PBD"/>
</dbReference>
<evidence type="ECO:0000259" key="17">
    <source>
        <dbReference type="PROSITE" id="PS50821"/>
    </source>
</evidence>
<dbReference type="PROSITE" id="PS51327">
    <property type="entry name" value="DICER_DSRBF"/>
    <property type="match status" value="1"/>
</dbReference>
<dbReference type="CDD" id="cd10843">
    <property type="entry name" value="DSRM_DICER"/>
    <property type="match status" value="1"/>
</dbReference>
<feature type="compositionally biased region" description="Low complexity" evidence="14">
    <location>
        <begin position="503"/>
        <end position="521"/>
    </location>
</feature>
<dbReference type="Gene3D" id="2.170.260.10">
    <property type="entry name" value="paz domain"/>
    <property type="match status" value="1"/>
</dbReference>
<dbReference type="SUPFAM" id="SSF69065">
    <property type="entry name" value="RNase III domain-like"/>
    <property type="match status" value="1"/>
</dbReference>
<dbReference type="SMART" id="SM00949">
    <property type="entry name" value="PAZ"/>
    <property type="match status" value="1"/>
</dbReference>
<feature type="region of interest" description="Disordered" evidence="14">
    <location>
        <begin position="652"/>
        <end position="683"/>
    </location>
</feature>
<dbReference type="GO" id="GO:0004386">
    <property type="term" value="F:helicase activity"/>
    <property type="evidence" value="ECO:0007669"/>
    <property type="project" value="UniProtKB-KW"/>
</dbReference>
<keyword evidence="4" id="KW-0677">Repeat</keyword>
<evidence type="ECO:0000256" key="13">
    <source>
        <dbReference type="PROSITE-ProRule" id="PRU00657"/>
    </source>
</evidence>
<dbReference type="GO" id="GO:0070578">
    <property type="term" value="C:RISC-loading complex"/>
    <property type="evidence" value="ECO:0007669"/>
    <property type="project" value="TreeGrafter"/>
</dbReference>
<protein>
    <submittedName>
        <fullName evidence="19">RNase3 domain protein</fullName>
    </submittedName>
</protein>
<feature type="region of interest" description="Disordered" evidence="14">
    <location>
        <begin position="769"/>
        <end position="793"/>
    </location>
</feature>
<comment type="cofactor">
    <cofactor evidence="2">
        <name>Mg(2+)</name>
        <dbReference type="ChEBI" id="CHEBI:18420"/>
    </cofactor>
</comment>
<evidence type="ECO:0000256" key="4">
    <source>
        <dbReference type="ARBA" id="ARBA00022737"/>
    </source>
</evidence>
<accession>A0A1S8X397</accession>
<evidence type="ECO:0000256" key="3">
    <source>
        <dbReference type="ARBA" id="ARBA00022723"/>
    </source>
</evidence>
<feature type="compositionally biased region" description="Basic and acidic residues" evidence="14">
    <location>
        <begin position="956"/>
        <end position="965"/>
    </location>
</feature>
<dbReference type="Gene3D" id="1.10.1520.10">
    <property type="entry name" value="Ribonuclease III domain"/>
    <property type="match status" value="1"/>
</dbReference>
<feature type="domain" description="PAZ" evidence="17">
    <location>
        <begin position="1261"/>
        <end position="1395"/>
    </location>
</feature>
<keyword evidence="20" id="KW-1185">Reference proteome</keyword>
<evidence type="ECO:0000256" key="1">
    <source>
        <dbReference type="ARBA" id="ARBA00001936"/>
    </source>
</evidence>
<dbReference type="InterPro" id="IPR036389">
    <property type="entry name" value="RNase_III_sf"/>
</dbReference>
<evidence type="ECO:0000259" key="18">
    <source>
        <dbReference type="PROSITE" id="PS51327"/>
    </source>
</evidence>
<feature type="region of interest" description="Disordered" evidence="14">
    <location>
        <begin position="2039"/>
        <end position="2069"/>
    </location>
</feature>
<evidence type="ECO:0000256" key="6">
    <source>
        <dbReference type="ARBA" id="ARBA00022801"/>
    </source>
</evidence>
<dbReference type="GO" id="GO:0005634">
    <property type="term" value="C:nucleus"/>
    <property type="evidence" value="ECO:0007669"/>
    <property type="project" value="TreeGrafter"/>
</dbReference>
<dbReference type="PROSITE" id="PS50137">
    <property type="entry name" value="DS_RBD"/>
    <property type="match status" value="1"/>
</dbReference>
<dbReference type="SMART" id="SM00535">
    <property type="entry name" value="RIBOc"/>
    <property type="match status" value="1"/>
</dbReference>
<dbReference type="Pfam" id="PF20932">
    <property type="entry name" value="Dicer_dsRBD"/>
    <property type="match status" value="1"/>
</dbReference>
<dbReference type="PROSITE" id="PS50821">
    <property type="entry name" value="PAZ"/>
    <property type="match status" value="1"/>
</dbReference>
<dbReference type="EMBL" id="KV892233">
    <property type="protein sequence ID" value="OON21194.1"/>
    <property type="molecule type" value="Genomic_DNA"/>
</dbReference>
<dbReference type="GO" id="GO:0005737">
    <property type="term" value="C:cytoplasm"/>
    <property type="evidence" value="ECO:0007669"/>
    <property type="project" value="TreeGrafter"/>
</dbReference>
<keyword evidence="6" id="KW-0378">Hydrolase</keyword>
<feature type="domain" description="RNase III" evidence="16">
    <location>
        <begin position="1757"/>
        <end position="1827"/>
    </location>
</feature>
<dbReference type="CDD" id="cd15903">
    <property type="entry name" value="Dicer_PBD"/>
    <property type="match status" value="1"/>
</dbReference>
<keyword evidence="12" id="KW-0464">Manganese</keyword>
<dbReference type="InterPro" id="IPR003100">
    <property type="entry name" value="PAZ_dom"/>
</dbReference>
<keyword evidence="10 13" id="KW-0694">RNA-binding</keyword>
<feature type="region of interest" description="Disordered" evidence="14">
    <location>
        <begin position="470"/>
        <end position="565"/>
    </location>
</feature>
<evidence type="ECO:0000256" key="9">
    <source>
        <dbReference type="ARBA" id="ARBA00022842"/>
    </source>
</evidence>
<dbReference type="GO" id="GO:0030422">
    <property type="term" value="P:siRNA processing"/>
    <property type="evidence" value="ECO:0007669"/>
    <property type="project" value="InterPro"/>
</dbReference>
<dbReference type="InterPro" id="IPR044441">
    <property type="entry name" value="DICER_DSRM"/>
</dbReference>
<feature type="compositionally biased region" description="Basic residues" evidence="14">
    <location>
        <begin position="1500"/>
        <end position="1509"/>
    </location>
</feature>
<keyword evidence="9" id="KW-0460">Magnesium</keyword>
<feature type="domain" description="Dicer dsRNA-binding fold" evidence="18">
    <location>
        <begin position="852"/>
        <end position="971"/>
    </location>
</feature>
<dbReference type="PANTHER" id="PTHR14950">
    <property type="entry name" value="DICER-RELATED"/>
    <property type="match status" value="1"/>
</dbReference>
<evidence type="ECO:0000256" key="7">
    <source>
        <dbReference type="ARBA" id="ARBA00022806"/>
    </source>
</evidence>
<feature type="compositionally biased region" description="Acidic residues" evidence="14">
    <location>
        <begin position="1551"/>
        <end position="1576"/>
    </location>
</feature>
<sequence>MIFRRDVKHRIAKKLLENVPNNHFLPYPYQLDLLDTAYERNTIICLSNELTKSFITLSLIREMGYDHLGKRALYITQEKNILETAHCLARHTGLSVVHFQHKQPFIGWRFCDWTNELSRHHVTVMSPWLIPCVLSDTSPDEFQVFLLENFYLLAVSECHHVLDPAHPYFQLFGPRGLDHFSALVDQNGLSDCTLKTEKKTLRSFQRIVCFTSSLLPREITDPSEAEARIVELEKRTNCRLETASELLTMLSLGARPKERVLLSPAVQSSGNCAIHHFFTRILSETREFLTDILPGTLEFTCDRNTCEQTVTTSSGSPYLSNTQVPDSRGRMICVLDYCRRAVLQCEEVLLELGVWCAGQIARVFVKHLIGLDRRRALLVRTRTSSGDKLNSSQSMEHGEDQLARVLRFTVTQLCMLVRLFQIEFDTCLTLETFKTMISPKILTLVEQLKAYKPNMNFRIEVAELPSSFNLASGSRRARRRRRSLQGSASESGSTALVRVNLLSGDPSGSSDSSADTMSSVSDGEDTDSRMNSSSRKSSASRKSFRARGSKPKSKSRSSSSVLPKTRDLNFVPTSALVDGRLRPDADPSQLVYRAVLDPEENGKPPTNPPRLCGLVLVGCQFTAYALSRLIDELCVWDVDLFFVKPGHLFSRPTSTSDSEQNSHSAAHQTALKTGDESVAAPHGCEQSTLPATQEETISKFRRGSINLLIATQPAVSAAAGGAELPRCNLVVALQPPRSLAEYLSSKARSRLVDHGAQVVYLVESDQSGNLGETDSVSPDDFDGDLSHTEQKGGGSTGILARFQKLEQLLVRNCRSYDLFADEHDVDPFVADQLIPPIMPRGPNGPKLLLSKAINVINQYCARLPSDYITNLTPRWRLKSIPQPQTWKPPVQGPGASCGARGEVEAVRRRGLFQCLLRLPINTSVKMEIAGEPMACKKLAKLSAALNAVRALHAAGELDSRWEPSSKESSVSGSNRDNSTSWNSVKLTASFTSMPSIANSEAEMEMNDLLATCNTEPDEPSAALEVAGRRRQYYFRKFADQMRNCLPQAGDPSPNYLYFIDMRLASALPEYHNVRGRPCFRPEDEPLGFGLLTKKPLHHIPSFPIFSRSGEETVRLLELWSPLESSVTSDAQPLFPRLGQPLTEEQLGQSFKFHRIVFQAVLRLERDAVIEFNVARAYTQVIVVPIRIDTFNIDWDFISLVLSSYNPEGVCRILPRRDLSKTAISTTPVSQTGKSISPRGGMSRPSGRTRSSLRARQLGNTSTVNLLFNQPGVFDFRDEDYVNAVVMPGYRNLDQPQHYYVAEIRHDLSPLSPFPSSSYPNFAAYYTNKYEATITSMEQPLLDVDFTVLRLNLLVPRYMNIRGHCLPCSKEGRKRDRRDNLTYKQILIPELCFIHPFPASVWRKAVCLPSVLYRIHSLLLAEELRRRIAYETGLGRARLPRPRSINSKGWYDHSSDLDRHSQDSGFQLFEPLKLVFPLQVESADSRDPTASGTERGQNVVAKRRRRRDRHIRGVKEDMFRAAPSGEGRDSPEADGTQLNNATQMSKDRATDEDAGDTEDDDNQEMAVDEEDEEEEETYEHPRSKKTSRSRHSMKPPKFVKLHASSAVSPCQATSAGAAVGLPHLGLDMLLEETKVIELEDTGKNIFWLLIPPRLATLTLLNEFICFLFTLLVDNFTNMDKEYLETGSDVESVDSFEGNVRFFPSEDDCEVDNQDEEEISGVFSTLLSFPLQQSLNNDQHRVTHHNERVYRPGPANVLQALTMSCSNDFINLERMETIGDSFLKFVATVHLYLTYPNAHEGKLSHMRSRVVCNSNLYRLGRAKNLQDRMIACKFGPYENWVPPGYVVRHDPRLVTKTDHNSLQSPTRQSNKEVNLNIWSTDTLMDDEVLLGMKVYTEEIKPIDNFAVSQWDPNSPEVVKTQKSVDHCLVTIQQAIPDKSIADCVEALIGCYLTARGERSALRLMRWFGIDCLPGPDVHLRPRGAPWAVPPPLIPLNDPRRAQLEEARLSWRFDELEAKLNYKFRDPTLLIQDIEIRQLEPVDPLTEDQYDQSEKTQAQSTDASDKPDVEDEEIDTLDATLLNAAKEQESRWQQNEAEKLLGNFAPNLFVRQADYNGPSPNKLDGTKRYTACIPKSPVRQLLELEPEGTKFERPRRTADGRISVCAHVLGKGRFYGIGRNYRLAKSLAAKRALRVLRKLYASQSVAADPCSGGDTPA</sequence>
<dbReference type="Proteomes" id="UP000243686">
    <property type="component" value="Unassembled WGS sequence"/>
</dbReference>
<dbReference type="PANTHER" id="PTHR14950:SF37">
    <property type="entry name" value="ENDORIBONUCLEASE DICER"/>
    <property type="match status" value="1"/>
</dbReference>
<dbReference type="GO" id="GO:0003723">
    <property type="term" value="F:RNA binding"/>
    <property type="evidence" value="ECO:0007669"/>
    <property type="project" value="UniProtKB-UniRule"/>
</dbReference>
<keyword evidence="5" id="KW-0547">Nucleotide-binding</keyword>
<dbReference type="CDD" id="cd00593">
    <property type="entry name" value="RIBOc"/>
    <property type="match status" value="1"/>
</dbReference>
<dbReference type="Pfam" id="PF02170">
    <property type="entry name" value="PAZ"/>
    <property type="match status" value="1"/>
</dbReference>
<dbReference type="Pfam" id="PF20931">
    <property type="entry name" value="Dicer_platform"/>
    <property type="match status" value="1"/>
</dbReference>
<dbReference type="PROSITE" id="PS50142">
    <property type="entry name" value="RNASE_3_2"/>
    <property type="match status" value="1"/>
</dbReference>
<keyword evidence="3" id="KW-0479">Metal-binding</keyword>
<feature type="region of interest" description="Disordered" evidence="14">
    <location>
        <begin position="1481"/>
        <end position="1594"/>
    </location>
</feature>
<dbReference type="Gene3D" id="3.30.160.20">
    <property type="match status" value="1"/>
</dbReference>
<dbReference type="GO" id="GO:0046872">
    <property type="term" value="F:metal ion binding"/>
    <property type="evidence" value="ECO:0007669"/>
    <property type="project" value="UniProtKB-KW"/>
</dbReference>
<dbReference type="InterPro" id="IPR000999">
    <property type="entry name" value="RNase_III_dom"/>
</dbReference>
<dbReference type="Gene3D" id="3.40.50.300">
    <property type="entry name" value="P-loop containing nucleotide triphosphate hydrolases"/>
    <property type="match status" value="2"/>
</dbReference>
<evidence type="ECO:0000256" key="14">
    <source>
        <dbReference type="SAM" id="MobiDB-lite"/>
    </source>
</evidence>
<dbReference type="Gene3D" id="3.30.160.380">
    <property type="entry name" value="Dicer dimerisation domain"/>
    <property type="match status" value="1"/>
</dbReference>
<keyword evidence="7" id="KW-0347">Helicase</keyword>
<evidence type="ECO:0000259" key="16">
    <source>
        <dbReference type="PROSITE" id="PS50142"/>
    </source>
</evidence>